<protein>
    <submittedName>
        <fullName evidence="3">Uncharacterized protein</fullName>
    </submittedName>
</protein>
<keyword evidence="2" id="KW-0472">Membrane</keyword>
<keyword evidence="4" id="KW-1185">Reference proteome</keyword>
<sequence length="426" mass="46709">MSNSVCKAIPWTEGSENPQVMASTADAIPASEPPKGLLPTTVRQPLSSLLYPKIATASSSHEVPLQSPTVPHPGKRLPSPPKSPAITHPEWPLSTTAPRCTPVFVLFPTPELMSPLSTTSPFPTNLPPCPQPAQTGSFISRLFMRAPAHPYDVELGTLPQRRIWEARVMTMGDDQRRRDARMIRIKIAGAVLVIIGFWVLVGLEVWRRQRGEGYDGIEDFNMFSFSALHSVVTNFEALSSSSVSSPAPETVSTEPYNIDHITLQMADTEREDVVSDKNQSIADFSEIPDHNATPYHHLDLSTTRYVPNNNTVITATKLDTSTLDAPKDKTSIRSQVPSERHINRANITNVNTNASDVELGPLPNSTVTTRCYYSPSSSSTANTLQRQRTRRILHHVMVALAGMVVIVVVACAIIYVVASLKFSRAS</sequence>
<name>A0A177DGV1_ALTAL</name>
<dbReference type="KEGG" id="aalt:CC77DRAFT_1051580"/>
<feature type="region of interest" description="Disordered" evidence="1">
    <location>
        <begin position="60"/>
        <end position="83"/>
    </location>
</feature>
<evidence type="ECO:0000256" key="2">
    <source>
        <dbReference type="SAM" id="Phobius"/>
    </source>
</evidence>
<dbReference type="EMBL" id="KV441483">
    <property type="protein sequence ID" value="OAG18420.1"/>
    <property type="molecule type" value="Genomic_DNA"/>
</dbReference>
<dbReference type="RefSeq" id="XP_018383841.1">
    <property type="nucleotide sequence ID" value="XM_018527676.1"/>
</dbReference>
<proteinExistence type="predicted"/>
<evidence type="ECO:0000256" key="1">
    <source>
        <dbReference type="SAM" id="MobiDB-lite"/>
    </source>
</evidence>
<feature type="transmembrane region" description="Helical" evidence="2">
    <location>
        <begin position="396"/>
        <end position="418"/>
    </location>
</feature>
<reference evidence="3 4" key="1">
    <citation type="submission" date="2016-05" db="EMBL/GenBank/DDBJ databases">
        <title>Comparative analysis of secretome profiles of manganese(II)-oxidizing ascomycete fungi.</title>
        <authorList>
            <consortium name="DOE Joint Genome Institute"/>
            <person name="Zeiner C.A."/>
            <person name="Purvine S.O."/>
            <person name="Zink E.M."/>
            <person name="Wu S."/>
            <person name="Pasa-Tolic L."/>
            <person name="Chaput D.L."/>
            <person name="Haridas S."/>
            <person name="Grigoriev I.V."/>
            <person name="Santelli C.M."/>
            <person name="Hansel C.M."/>
        </authorList>
    </citation>
    <scope>NUCLEOTIDE SEQUENCE [LARGE SCALE GENOMIC DNA]</scope>
    <source>
        <strain evidence="3 4">SRC1lrK2f</strain>
    </source>
</reference>
<gene>
    <name evidence="3" type="ORF">CC77DRAFT_1051580</name>
</gene>
<dbReference type="VEuPathDB" id="FungiDB:CC77DRAFT_1051580"/>
<accession>A0A177DGV1</accession>
<keyword evidence="2" id="KW-0812">Transmembrane</keyword>
<organism evidence="3 4">
    <name type="scientific">Alternaria alternata</name>
    <name type="common">Alternaria rot fungus</name>
    <name type="synonym">Torula alternata</name>
    <dbReference type="NCBI Taxonomy" id="5599"/>
    <lineage>
        <taxon>Eukaryota</taxon>
        <taxon>Fungi</taxon>
        <taxon>Dikarya</taxon>
        <taxon>Ascomycota</taxon>
        <taxon>Pezizomycotina</taxon>
        <taxon>Dothideomycetes</taxon>
        <taxon>Pleosporomycetidae</taxon>
        <taxon>Pleosporales</taxon>
        <taxon>Pleosporineae</taxon>
        <taxon>Pleosporaceae</taxon>
        <taxon>Alternaria</taxon>
        <taxon>Alternaria sect. Alternaria</taxon>
        <taxon>Alternaria alternata complex</taxon>
    </lineage>
</organism>
<feature type="compositionally biased region" description="Polar residues" evidence="1">
    <location>
        <begin position="60"/>
        <end position="69"/>
    </location>
</feature>
<dbReference type="AlphaFoldDB" id="A0A177DGV1"/>
<evidence type="ECO:0000313" key="4">
    <source>
        <dbReference type="Proteomes" id="UP000077248"/>
    </source>
</evidence>
<feature type="transmembrane region" description="Helical" evidence="2">
    <location>
        <begin position="187"/>
        <end position="206"/>
    </location>
</feature>
<evidence type="ECO:0000313" key="3">
    <source>
        <dbReference type="EMBL" id="OAG18420.1"/>
    </source>
</evidence>
<keyword evidence="2" id="KW-1133">Transmembrane helix</keyword>
<dbReference type="GeneID" id="29113270"/>
<dbReference type="Proteomes" id="UP000077248">
    <property type="component" value="Unassembled WGS sequence"/>
</dbReference>